<dbReference type="PANTHER" id="PTHR43630:SF1">
    <property type="entry name" value="POLY-BETA-1,6-N-ACETYL-D-GLUCOSAMINE SYNTHASE"/>
    <property type="match status" value="1"/>
</dbReference>
<dbReference type="EMBL" id="BMWY01000008">
    <property type="protein sequence ID" value="GGZ63256.1"/>
    <property type="molecule type" value="Genomic_DNA"/>
</dbReference>
<evidence type="ECO:0000256" key="4">
    <source>
        <dbReference type="SAM" id="Phobius"/>
    </source>
</evidence>
<sequence>MLWLLYGIFKLKPFPLQDEEQKTSFTICIPFRNEAENLPRLIASLKKIEYPAELFEIIFINDCSEDHSEAIVEEFIQQYSEFSIQLLENSTKAISPKKEALSKAIKASTKKYIVTTDADCIVPEKWLQYFNAMVIQEQSDFIAGPVSYLSKKSFLDKFQSLDFLSLQAATLGGFGNKKPFLCNGANLCFRKKTFIELSGFENDKIASGDDIFMLEKMKFAQKKIDYLSHHEAQVKTLPPQNLKALFQQRVRWAAKTSAYKNPTSLLTAIVVFLANLGFIIFALGAILKLITWQAFLILFVVKFNIDFLILYNTAAFYQNLHLLKNYVIIAFLHPIFVTSTAIQSFLTSYEWKGRTYHK</sequence>
<keyword evidence="4" id="KW-0812">Transmembrane</keyword>
<evidence type="ECO:0000259" key="5">
    <source>
        <dbReference type="Pfam" id="PF00535"/>
    </source>
</evidence>
<keyword evidence="7" id="KW-1185">Reference proteome</keyword>
<feature type="transmembrane region" description="Helical" evidence="4">
    <location>
        <begin position="265"/>
        <end position="287"/>
    </location>
</feature>
<dbReference type="PANTHER" id="PTHR43630">
    <property type="entry name" value="POLY-BETA-1,6-N-ACETYL-D-GLUCOSAMINE SYNTHASE"/>
    <property type="match status" value="1"/>
</dbReference>
<feature type="transmembrane region" description="Helical" evidence="4">
    <location>
        <begin position="294"/>
        <end position="314"/>
    </location>
</feature>
<keyword evidence="4" id="KW-1133">Transmembrane helix</keyword>
<evidence type="ECO:0000256" key="1">
    <source>
        <dbReference type="ARBA" id="ARBA00006739"/>
    </source>
</evidence>
<keyword evidence="4" id="KW-0472">Membrane</keyword>
<protein>
    <submittedName>
        <fullName evidence="6">Glycosyl transferase</fullName>
    </submittedName>
</protein>
<feature type="transmembrane region" description="Helical" evidence="4">
    <location>
        <begin position="326"/>
        <end position="349"/>
    </location>
</feature>
<evidence type="ECO:0000313" key="6">
    <source>
        <dbReference type="EMBL" id="GGZ63256.1"/>
    </source>
</evidence>
<dbReference type="CDD" id="cd04192">
    <property type="entry name" value="GT_2_like_e"/>
    <property type="match status" value="1"/>
</dbReference>
<keyword evidence="2" id="KW-0328">Glycosyltransferase</keyword>
<reference evidence="7" key="1">
    <citation type="journal article" date="2019" name="Int. J. Syst. Evol. Microbiol.">
        <title>The Global Catalogue of Microorganisms (GCM) 10K type strain sequencing project: providing services to taxonomists for standard genome sequencing and annotation.</title>
        <authorList>
            <consortium name="The Broad Institute Genomics Platform"/>
            <consortium name="The Broad Institute Genome Sequencing Center for Infectious Disease"/>
            <person name="Wu L."/>
            <person name="Ma J."/>
        </authorList>
    </citation>
    <scope>NUCLEOTIDE SEQUENCE [LARGE SCALE GENOMIC DNA]</scope>
    <source>
        <strain evidence="7">KCTC 12708</strain>
    </source>
</reference>
<dbReference type="InterPro" id="IPR001173">
    <property type="entry name" value="Glyco_trans_2-like"/>
</dbReference>
<evidence type="ECO:0000313" key="7">
    <source>
        <dbReference type="Proteomes" id="UP000615593"/>
    </source>
</evidence>
<comment type="caution">
    <text evidence="6">The sequence shown here is derived from an EMBL/GenBank/DDBJ whole genome shotgun (WGS) entry which is preliminary data.</text>
</comment>
<accession>A0ABQ3C0R8</accession>
<dbReference type="Proteomes" id="UP000615593">
    <property type="component" value="Unassembled WGS sequence"/>
</dbReference>
<dbReference type="Pfam" id="PF00535">
    <property type="entry name" value="Glycos_transf_2"/>
    <property type="match status" value="1"/>
</dbReference>
<dbReference type="SUPFAM" id="SSF53448">
    <property type="entry name" value="Nucleotide-diphospho-sugar transferases"/>
    <property type="match status" value="1"/>
</dbReference>
<name>A0ABQ3C0R8_9FLAO</name>
<dbReference type="Gene3D" id="3.90.550.10">
    <property type="entry name" value="Spore Coat Polysaccharide Biosynthesis Protein SpsA, Chain A"/>
    <property type="match status" value="1"/>
</dbReference>
<organism evidence="6 7">
    <name type="scientific">Mesonia mobilis</name>
    <dbReference type="NCBI Taxonomy" id="369791"/>
    <lineage>
        <taxon>Bacteria</taxon>
        <taxon>Pseudomonadati</taxon>
        <taxon>Bacteroidota</taxon>
        <taxon>Flavobacteriia</taxon>
        <taxon>Flavobacteriales</taxon>
        <taxon>Flavobacteriaceae</taxon>
        <taxon>Mesonia</taxon>
    </lineage>
</organism>
<comment type="similarity">
    <text evidence="1">Belongs to the glycosyltransferase 2 family.</text>
</comment>
<feature type="domain" description="Glycosyltransferase 2-like" evidence="5">
    <location>
        <begin position="26"/>
        <end position="185"/>
    </location>
</feature>
<evidence type="ECO:0000256" key="2">
    <source>
        <dbReference type="ARBA" id="ARBA00022676"/>
    </source>
</evidence>
<dbReference type="InterPro" id="IPR029044">
    <property type="entry name" value="Nucleotide-diphossugar_trans"/>
</dbReference>
<evidence type="ECO:0000256" key="3">
    <source>
        <dbReference type="ARBA" id="ARBA00022679"/>
    </source>
</evidence>
<keyword evidence="3 6" id="KW-0808">Transferase</keyword>
<dbReference type="GO" id="GO:0016740">
    <property type="term" value="F:transferase activity"/>
    <property type="evidence" value="ECO:0007669"/>
    <property type="project" value="UniProtKB-KW"/>
</dbReference>
<gene>
    <name evidence="6" type="ORF">GCM10008088_25980</name>
</gene>
<proteinExistence type="inferred from homology"/>